<dbReference type="PROSITE" id="PS50943">
    <property type="entry name" value="HTH_CROC1"/>
    <property type="match status" value="1"/>
</dbReference>
<organism evidence="2 3">
    <name type="scientific">Streptomyces spongiae</name>
    <dbReference type="NCBI Taxonomy" id="565072"/>
    <lineage>
        <taxon>Bacteria</taxon>
        <taxon>Bacillati</taxon>
        <taxon>Actinomycetota</taxon>
        <taxon>Actinomycetes</taxon>
        <taxon>Kitasatosporales</taxon>
        <taxon>Streptomycetaceae</taxon>
        <taxon>Streptomyces</taxon>
    </lineage>
</organism>
<dbReference type="SMART" id="SM00530">
    <property type="entry name" value="HTH_XRE"/>
    <property type="match status" value="1"/>
</dbReference>
<accession>A0A5N8XZV5</accession>
<comment type="caution">
    <text evidence="2">The sequence shown here is derived from an EMBL/GenBank/DDBJ whole genome shotgun (WGS) entry which is preliminary data.</text>
</comment>
<feature type="domain" description="HTH cro/C1-type" evidence="1">
    <location>
        <begin position="39"/>
        <end position="94"/>
    </location>
</feature>
<proteinExistence type="predicted"/>
<dbReference type="SUPFAM" id="SSF47413">
    <property type="entry name" value="lambda repressor-like DNA-binding domains"/>
    <property type="match status" value="1"/>
</dbReference>
<sequence length="105" mass="11608">MTSFHSWDEVKHEVFDADDLDAITAGARRMVAEARAHRLAEMRRQLGLTQRELAARMHVRQERVSAIERGKTASTEVGTVAAYVEALGGELEIVANFNGTRVTVA</sequence>
<protein>
    <submittedName>
        <fullName evidence="2">Helix-turn-helix domain-containing protein</fullName>
    </submittedName>
</protein>
<dbReference type="InterPro" id="IPR001387">
    <property type="entry name" value="Cro/C1-type_HTH"/>
</dbReference>
<keyword evidence="3" id="KW-1185">Reference proteome</keyword>
<reference evidence="2 3" key="1">
    <citation type="submission" date="2019-07" db="EMBL/GenBank/DDBJ databases">
        <title>New species of Amycolatopsis and Streptomyces.</title>
        <authorList>
            <person name="Duangmal K."/>
            <person name="Teo W.F.A."/>
            <person name="Lipun K."/>
        </authorList>
    </citation>
    <scope>NUCLEOTIDE SEQUENCE [LARGE SCALE GENOMIC DNA]</scope>
    <source>
        <strain evidence="2 3">NBRC 106415</strain>
    </source>
</reference>
<evidence type="ECO:0000259" key="1">
    <source>
        <dbReference type="PROSITE" id="PS50943"/>
    </source>
</evidence>
<evidence type="ECO:0000313" key="2">
    <source>
        <dbReference type="EMBL" id="MPY64887.1"/>
    </source>
</evidence>
<dbReference type="EMBL" id="VJZC01000983">
    <property type="protein sequence ID" value="MPY64887.1"/>
    <property type="molecule type" value="Genomic_DNA"/>
</dbReference>
<gene>
    <name evidence="2" type="ORF">FNH08_49410</name>
</gene>
<name>A0A5N8XZV5_9ACTN</name>
<dbReference type="AlphaFoldDB" id="A0A5N8XZV5"/>
<dbReference type="Pfam" id="PF01381">
    <property type="entry name" value="HTH_3"/>
    <property type="match status" value="1"/>
</dbReference>
<dbReference type="InterPro" id="IPR010982">
    <property type="entry name" value="Lambda_DNA-bd_dom_sf"/>
</dbReference>
<dbReference type="GO" id="GO:0003677">
    <property type="term" value="F:DNA binding"/>
    <property type="evidence" value="ECO:0007669"/>
    <property type="project" value="InterPro"/>
</dbReference>
<dbReference type="Proteomes" id="UP000400924">
    <property type="component" value="Unassembled WGS sequence"/>
</dbReference>
<dbReference type="CDD" id="cd00093">
    <property type="entry name" value="HTH_XRE"/>
    <property type="match status" value="1"/>
</dbReference>
<dbReference type="Gene3D" id="1.10.260.40">
    <property type="entry name" value="lambda repressor-like DNA-binding domains"/>
    <property type="match status" value="1"/>
</dbReference>
<dbReference type="RefSeq" id="WP_322726657.1">
    <property type="nucleotide sequence ID" value="NZ_VJZC01000983.1"/>
</dbReference>
<evidence type="ECO:0000313" key="3">
    <source>
        <dbReference type="Proteomes" id="UP000400924"/>
    </source>
</evidence>